<keyword evidence="6" id="KW-1185">Reference proteome</keyword>
<protein>
    <recommendedName>
        <fullName evidence="7">Insulin receptor substrate 1</fullName>
    </recommendedName>
</protein>
<dbReference type="InterPro" id="IPR002404">
    <property type="entry name" value="IRS_PTB"/>
</dbReference>
<dbReference type="SMART" id="SM00233">
    <property type="entry name" value="PH"/>
    <property type="match status" value="1"/>
</dbReference>
<dbReference type="SMART" id="SM01244">
    <property type="entry name" value="IRS"/>
    <property type="match status" value="1"/>
</dbReference>
<evidence type="ECO:0000313" key="4">
    <source>
        <dbReference type="EMBL" id="ELU17348.1"/>
    </source>
</evidence>
<evidence type="ECO:0000256" key="1">
    <source>
        <dbReference type="SAM" id="MobiDB-lite"/>
    </source>
</evidence>
<dbReference type="PANTHER" id="PTHR21258">
    <property type="entry name" value="DOCKING PROTEIN RELATED"/>
    <property type="match status" value="1"/>
</dbReference>
<evidence type="ECO:0000259" key="2">
    <source>
        <dbReference type="PROSITE" id="PS50003"/>
    </source>
</evidence>
<reference evidence="6" key="1">
    <citation type="submission" date="2012-12" db="EMBL/GenBank/DDBJ databases">
        <authorList>
            <person name="Hellsten U."/>
            <person name="Grimwood J."/>
            <person name="Chapman J.A."/>
            <person name="Shapiro H."/>
            <person name="Aerts A."/>
            <person name="Otillar R.P."/>
            <person name="Terry A.Y."/>
            <person name="Boore J.L."/>
            <person name="Simakov O."/>
            <person name="Marletaz F."/>
            <person name="Cho S.-J."/>
            <person name="Edsinger-Gonzales E."/>
            <person name="Havlak P."/>
            <person name="Kuo D.-H."/>
            <person name="Larsson T."/>
            <person name="Lv J."/>
            <person name="Arendt D."/>
            <person name="Savage R."/>
            <person name="Osoegawa K."/>
            <person name="de Jong P."/>
            <person name="Lindberg D.R."/>
            <person name="Seaver E.C."/>
            <person name="Weisblat D.A."/>
            <person name="Putnam N.H."/>
            <person name="Grigoriev I.V."/>
            <person name="Rokhsar D.S."/>
        </authorList>
    </citation>
    <scope>NUCLEOTIDE SEQUENCE</scope>
    <source>
        <strain evidence="6">I ESC-2004</strain>
    </source>
</reference>
<sequence>MSMEFNDILKQGYAKLKRQNVGVWKKKWIILRKASSKGPFRLEKYADEKSSLLNYQKRQSKFIDLTNASSFRRASSEVKKHAVAICMENGGTRYLSVESEYEANEWLRVMIEESTRHSSRNGSISSTVDIPLISKDRFNVYLVPSLSASFYGECVMHVTSRDLVLYDALDVQRQVLSWPLVSIRRYGKDNTKFTFESGRHCDTGEGLFIFNTKEADVIHRQVQVATVAIHEGQGIRRRQMLMESHSTLVKTRSHDQNAATLLAPVRNLQQSLSDPGLPPVTPDRAPCPLPRNVRPPARTRGPLPEIPREPHSDASFDDSSFDDDDEDTAELLNDAKDLEPEFRRFINSRVINDGGGL</sequence>
<dbReference type="EMBL" id="AMQN01016926">
    <property type="status" value="NOT_ANNOTATED_CDS"/>
    <property type="molecule type" value="Genomic_DNA"/>
</dbReference>
<reference evidence="5" key="3">
    <citation type="submission" date="2015-06" db="UniProtKB">
        <authorList>
            <consortium name="EnsemblMetazoa"/>
        </authorList>
    </citation>
    <scope>IDENTIFICATION</scope>
</reference>
<dbReference type="OrthoDB" id="6279276at2759"/>
<evidence type="ECO:0000313" key="6">
    <source>
        <dbReference type="Proteomes" id="UP000014760"/>
    </source>
</evidence>
<reference evidence="4 6" key="2">
    <citation type="journal article" date="2013" name="Nature">
        <title>Insights into bilaterian evolution from three spiralian genomes.</title>
        <authorList>
            <person name="Simakov O."/>
            <person name="Marletaz F."/>
            <person name="Cho S.J."/>
            <person name="Edsinger-Gonzales E."/>
            <person name="Havlak P."/>
            <person name="Hellsten U."/>
            <person name="Kuo D.H."/>
            <person name="Larsson T."/>
            <person name="Lv J."/>
            <person name="Arendt D."/>
            <person name="Savage R."/>
            <person name="Osoegawa K."/>
            <person name="de Jong P."/>
            <person name="Grimwood J."/>
            <person name="Chapman J.A."/>
            <person name="Shapiro H."/>
            <person name="Aerts A."/>
            <person name="Otillar R.P."/>
            <person name="Terry A.Y."/>
            <person name="Boore J.L."/>
            <person name="Grigoriev I.V."/>
            <person name="Lindberg D.R."/>
            <person name="Seaver E.C."/>
            <person name="Weisblat D.A."/>
            <person name="Putnam N.H."/>
            <person name="Rokhsar D.S."/>
        </authorList>
    </citation>
    <scope>NUCLEOTIDE SEQUENCE</scope>
    <source>
        <strain evidence="4 6">I ESC-2004</strain>
    </source>
</reference>
<dbReference type="GO" id="GO:0005737">
    <property type="term" value="C:cytoplasm"/>
    <property type="evidence" value="ECO:0007669"/>
    <property type="project" value="TreeGrafter"/>
</dbReference>
<dbReference type="Pfam" id="PF02174">
    <property type="entry name" value="IRS"/>
    <property type="match status" value="1"/>
</dbReference>
<dbReference type="InterPro" id="IPR050996">
    <property type="entry name" value="Docking_Protein_DOK"/>
</dbReference>
<dbReference type="Gene3D" id="2.30.29.30">
    <property type="entry name" value="Pleckstrin-homology domain (PH domain)/Phosphotyrosine-binding domain (PTB)"/>
    <property type="match status" value="2"/>
</dbReference>
<organism evidence="4">
    <name type="scientific">Capitella teleta</name>
    <name type="common">Polychaete worm</name>
    <dbReference type="NCBI Taxonomy" id="283909"/>
    <lineage>
        <taxon>Eukaryota</taxon>
        <taxon>Metazoa</taxon>
        <taxon>Spiralia</taxon>
        <taxon>Lophotrochozoa</taxon>
        <taxon>Annelida</taxon>
        <taxon>Polychaeta</taxon>
        <taxon>Sedentaria</taxon>
        <taxon>Scolecida</taxon>
        <taxon>Capitellidae</taxon>
        <taxon>Capitella</taxon>
    </lineage>
</organism>
<dbReference type="GO" id="GO:0007169">
    <property type="term" value="P:cell surface receptor protein tyrosine kinase signaling pathway"/>
    <property type="evidence" value="ECO:0007669"/>
    <property type="project" value="TreeGrafter"/>
</dbReference>
<dbReference type="PROSITE" id="PS50003">
    <property type="entry name" value="PH_DOMAIN"/>
    <property type="match status" value="1"/>
</dbReference>
<dbReference type="InterPro" id="IPR001849">
    <property type="entry name" value="PH_domain"/>
</dbReference>
<feature type="compositionally biased region" description="Acidic residues" evidence="1">
    <location>
        <begin position="315"/>
        <end position="329"/>
    </location>
</feature>
<accession>R7VES5</accession>
<dbReference type="SUPFAM" id="SSF50729">
    <property type="entry name" value="PH domain-like"/>
    <property type="match status" value="2"/>
</dbReference>
<dbReference type="PANTHER" id="PTHR21258:SF61">
    <property type="entry name" value="PROTEIN CHICO"/>
    <property type="match status" value="1"/>
</dbReference>
<dbReference type="Pfam" id="PF00169">
    <property type="entry name" value="PH"/>
    <property type="match status" value="1"/>
</dbReference>
<gene>
    <name evidence="4" type="ORF">CAPTEDRAFT_154592</name>
</gene>
<feature type="region of interest" description="Disordered" evidence="1">
    <location>
        <begin position="270"/>
        <end position="336"/>
    </location>
</feature>
<evidence type="ECO:0008006" key="7">
    <source>
        <dbReference type="Google" id="ProtNLM"/>
    </source>
</evidence>
<dbReference type="PROSITE" id="PS51064">
    <property type="entry name" value="IRS_PTB"/>
    <property type="match status" value="1"/>
</dbReference>
<dbReference type="Proteomes" id="UP000014760">
    <property type="component" value="Unassembled WGS sequence"/>
</dbReference>
<dbReference type="SMART" id="SM00310">
    <property type="entry name" value="PTBI"/>
    <property type="match status" value="1"/>
</dbReference>
<evidence type="ECO:0000259" key="3">
    <source>
        <dbReference type="PROSITE" id="PS51064"/>
    </source>
</evidence>
<feature type="compositionally biased region" description="Pro residues" evidence="1">
    <location>
        <begin position="276"/>
        <end position="289"/>
    </location>
</feature>
<feature type="domain" description="IRS-type PTB" evidence="3">
    <location>
        <begin position="131"/>
        <end position="236"/>
    </location>
</feature>
<dbReference type="InterPro" id="IPR011993">
    <property type="entry name" value="PH-like_dom_sf"/>
</dbReference>
<dbReference type="AlphaFoldDB" id="R7VES5"/>
<dbReference type="STRING" id="283909.R7VES5"/>
<evidence type="ECO:0000313" key="5">
    <source>
        <dbReference type="EnsemblMetazoa" id="CapteP154592"/>
    </source>
</evidence>
<name>R7VES5_CAPTE</name>
<dbReference type="OMA" id="VKLMVQE"/>
<dbReference type="EnsemblMetazoa" id="CapteT154592">
    <property type="protein sequence ID" value="CapteP154592"/>
    <property type="gene ID" value="CapteG154592"/>
</dbReference>
<dbReference type="EMBL" id="KB292557">
    <property type="protein sequence ID" value="ELU17348.1"/>
    <property type="molecule type" value="Genomic_DNA"/>
</dbReference>
<feature type="domain" description="PH" evidence="2">
    <location>
        <begin position="7"/>
        <end position="115"/>
    </location>
</feature>
<proteinExistence type="predicted"/>
<dbReference type="HOGENOM" id="CLU_776698_0_0_1"/>